<dbReference type="Proteomes" id="UP001529423">
    <property type="component" value="Unassembled WGS sequence"/>
</dbReference>
<gene>
    <name evidence="2" type="ORF">QUW46_05480</name>
</gene>
<feature type="region of interest" description="Disordered" evidence="1">
    <location>
        <begin position="121"/>
        <end position="153"/>
    </location>
</feature>
<reference evidence="2 3" key="2">
    <citation type="submission" date="2023-06" db="EMBL/GenBank/DDBJ databases">
        <title>Identification and characterization of horizontal gene transfer across gut microbiota members of farm animals based on homology search.</title>
        <authorList>
            <person name="Schwarzerova J."/>
            <person name="Nykrynova M."/>
            <person name="Jureckova K."/>
            <person name="Cejkova D."/>
            <person name="Rychlik I."/>
        </authorList>
    </citation>
    <scope>NUCLEOTIDE SEQUENCE [LARGE SCALE GENOMIC DNA]</scope>
    <source>
        <strain evidence="2 3">105_WCHN</strain>
    </source>
</reference>
<accession>A0ABT7VMQ7</accession>
<evidence type="ECO:0000313" key="2">
    <source>
        <dbReference type="EMBL" id="MDM8334019.1"/>
    </source>
</evidence>
<keyword evidence="3" id="KW-1185">Reference proteome</keyword>
<proteinExistence type="predicted"/>
<reference evidence="2 3" key="3">
    <citation type="submission" date="2023-06" db="EMBL/GenBank/DDBJ databases">
        <authorList>
            <person name="Zeman M."/>
            <person name="Kubasova T."/>
            <person name="Jahodarova E."/>
            <person name="Nykrynova M."/>
            <person name="Rychlik I."/>
        </authorList>
    </citation>
    <scope>NUCLEOTIDE SEQUENCE [LARGE SCALE GENOMIC DNA]</scope>
    <source>
        <strain evidence="2 3">105_WCHN</strain>
    </source>
</reference>
<dbReference type="RefSeq" id="WP_289560241.1">
    <property type="nucleotide sequence ID" value="NZ_JAUDEO010000026.1"/>
</dbReference>
<comment type="caution">
    <text evidence="2">The sequence shown here is derived from an EMBL/GenBank/DDBJ whole genome shotgun (WGS) entry which is preliminary data.</text>
</comment>
<name>A0ABT7VMQ7_9LACO</name>
<sequence length="373" mass="42374">MNEQEGHIKEFLASSTFNQLSANQQKHAQDILNRFTQHMMDEQHLADTAWTPQAVKAVMVGEFIADPTLTNQFGIAVAPVLKAYLSYLKVANRPELVAAIDDQRANMNHCRKAHQTWAQLNGDQQSASTAKSAPQNKESQAVTTDKDESTATVKPLTKQELAVLQDRCAHAVVVEPEFQNQELDAAGQQYVVAQFIKLMAQECNEYPGSWEFHDLQRVLGMMMPLDPDITPKQIKNIVPTAQALFDYLKRTDQIDLAQYRTALKAIAKMQPSQDMLASLSRRERETQLMLSFIRSNGVDTDDIKTAEKWMDEHRQAVAGFMRTLLNPWSEYERQVAKQRRQAQQAAPAGSVKHRVPRGIKFSRKARRKKHHKK</sequence>
<dbReference type="EMBL" id="JAUDEO010000026">
    <property type="protein sequence ID" value="MDM8334019.1"/>
    <property type="molecule type" value="Genomic_DNA"/>
</dbReference>
<organism evidence="2 3">
    <name type="scientific">Limosilactobacillus panis</name>
    <dbReference type="NCBI Taxonomy" id="47493"/>
    <lineage>
        <taxon>Bacteria</taxon>
        <taxon>Bacillati</taxon>
        <taxon>Bacillota</taxon>
        <taxon>Bacilli</taxon>
        <taxon>Lactobacillales</taxon>
        <taxon>Lactobacillaceae</taxon>
        <taxon>Limosilactobacillus</taxon>
    </lineage>
</organism>
<feature type="compositionally biased region" description="Basic residues" evidence="1">
    <location>
        <begin position="351"/>
        <end position="373"/>
    </location>
</feature>
<feature type="compositionally biased region" description="Polar residues" evidence="1">
    <location>
        <begin position="121"/>
        <end position="143"/>
    </location>
</feature>
<evidence type="ECO:0000313" key="3">
    <source>
        <dbReference type="Proteomes" id="UP001529423"/>
    </source>
</evidence>
<evidence type="ECO:0000256" key="1">
    <source>
        <dbReference type="SAM" id="MobiDB-lite"/>
    </source>
</evidence>
<feature type="region of interest" description="Disordered" evidence="1">
    <location>
        <begin position="335"/>
        <end position="373"/>
    </location>
</feature>
<reference evidence="3" key="1">
    <citation type="submission" date="2023-06" db="EMBL/GenBank/DDBJ databases">
        <title>Identification and characterization of horizontal gene transfer across gut microbiota members of farm animals based on homology search.</title>
        <authorList>
            <person name="Zeman M."/>
            <person name="Kubasova T."/>
            <person name="Jahodarova E."/>
            <person name="Nykrynova M."/>
            <person name="Rychlik I."/>
        </authorList>
    </citation>
    <scope>NUCLEOTIDE SEQUENCE [LARGE SCALE GENOMIC DNA]</scope>
    <source>
        <strain evidence="3">105_WCHN</strain>
    </source>
</reference>
<protein>
    <submittedName>
        <fullName evidence="2">Uncharacterized protein</fullName>
    </submittedName>
</protein>